<feature type="domain" description="SusD-like N-terminal" evidence="7">
    <location>
        <begin position="115"/>
        <end position="235"/>
    </location>
</feature>
<keyword evidence="5" id="KW-0998">Cell outer membrane</keyword>
<keyword evidence="9" id="KW-1185">Reference proteome</keyword>
<sequence>MLTTSIMRIKSILIIVTVIGLITTFIACQKDFLQIPAVSGSTTIDSTFGTTEKALLAVRTAYKGCLSQGLPYRNDPWNAMIQDNMTGSLFYGHAWGIARNIVISGLNSTSTNEDMEGFNSNYNFIRQANLIRENINKVRDMSDADKAIIKAEMKALIAYRYCQMFIMYGGVPIVSHSLTTTDDLAIPRSSAKAVLDSVVTWCDEALPVLPSEWPGNWEGRMTKAAVLSVKAKIQLFAARPLFNTASPYLSLGERNDLICLGNVDPDRWKTAALTAEAVIREAETNAAAYIIDTNNPLDDYGTATSTPSNPEVLLAFKFVNTSGDNGGWNTLPMTAFYYPRINGEHSSAAGFTLLPSQLENYYKQDGTDQTWPALDAITPFADYLKRMDEMEPRFKADFMPYERSAWNNPGDANWSNTSIGLGYSNGAARSVKFYYKAGTRRWFEFPIFRLAFAYLAAAEAYNEMGQATDALLKLNKIHERAGLPAITETDRDKLRLLIQREWAIEFHKENFRLHEMKHWKLPNIGNGLIGGPVRGFGYNNNTTLKTTGNTNYSIRIIYQGFWSPKQYLNPFPQSEINKGYLIQNPGY</sequence>
<dbReference type="InterPro" id="IPR012944">
    <property type="entry name" value="SusD_RagB_dom"/>
</dbReference>
<dbReference type="OrthoDB" id="5694214at2"/>
<proteinExistence type="inferred from homology"/>
<name>A0A5M9GV95_9SPHI</name>
<organism evidence="8 9">
    <name type="scientific">Arcticibacter tournemirensis</name>
    <dbReference type="NCBI Taxonomy" id="699437"/>
    <lineage>
        <taxon>Bacteria</taxon>
        <taxon>Pseudomonadati</taxon>
        <taxon>Bacteroidota</taxon>
        <taxon>Sphingobacteriia</taxon>
        <taxon>Sphingobacteriales</taxon>
        <taxon>Sphingobacteriaceae</taxon>
        <taxon>Arcticibacter</taxon>
    </lineage>
</organism>
<dbReference type="InterPro" id="IPR011990">
    <property type="entry name" value="TPR-like_helical_dom_sf"/>
</dbReference>
<accession>A0A5M9GV95</accession>
<protein>
    <submittedName>
        <fullName evidence="8">RagB/SusD family nutrient uptake outer membrane protein</fullName>
    </submittedName>
</protein>
<dbReference type="Gene3D" id="1.25.40.390">
    <property type="match status" value="1"/>
</dbReference>
<dbReference type="AlphaFoldDB" id="A0A5M9GV95"/>
<dbReference type="InterPro" id="IPR033985">
    <property type="entry name" value="SusD-like_N"/>
</dbReference>
<evidence type="ECO:0000313" key="9">
    <source>
        <dbReference type="Proteomes" id="UP000322918"/>
    </source>
</evidence>
<comment type="caution">
    <text evidence="8">The sequence shown here is derived from an EMBL/GenBank/DDBJ whole genome shotgun (WGS) entry which is preliminary data.</text>
</comment>
<gene>
    <name evidence="8" type="ORF">F1649_18855</name>
</gene>
<keyword evidence="4" id="KW-0472">Membrane</keyword>
<dbReference type="Proteomes" id="UP000322918">
    <property type="component" value="Unassembled WGS sequence"/>
</dbReference>
<evidence type="ECO:0000256" key="3">
    <source>
        <dbReference type="ARBA" id="ARBA00022729"/>
    </source>
</evidence>
<evidence type="ECO:0000256" key="5">
    <source>
        <dbReference type="ARBA" id="ARBA00023237"/>
    </source>
</evidence>
<evidence type="ECO:0000256" key="1">
    <source>
        <dbReference type="ARBA" id="ARBA00004442"/>
    </source>
</evidence>
<evidence type="ECO:0000256" key="2">
    <source>
        <dbReference type="ARBA" id="ARBA00006275"/>
    </source>
</evidence>
<evidence type="ECO:0000259" key="7">
    <source>
        <dbReference type="Pfam" id="PF14322"/>
    </source>
</evidence>
<dbReference type="SUPFAM" id="SSF48452">
    <property type="entry name" value="TPR-like"/>
    <property type="match status" value="1"/>
</dbReference>
<dbReference type="EMBL" id="VWNE01000037">
    <property type="protein sequence ID" value="KAA8477497.1"/>
    <property type="molecule type" value="Genomic_DNA"/>
</dbReference>
<dbReference type="Pfam" id="PF07980">
    <property type="entry name" value="SusD_RagB"/>
    <property type="match status" value="1"/>
</dbReference>
<keyword evidence="3" id="KW-0732">Signal</keyword>
<evidence type="ECO:0000313" key="8">
    <source>
        <dbReference type="EMBL" id="KAA8477497.1"/>
    </source>
</evidence>
<dbReference type="Pfam" id="PF14322">
    <property type="entry name" value="SusD-like_3"/>
    <property type="match status" value="1"/>
</dbReference>
<feature type="domain" description="RagB/SusD" evidence="6">
    <location>
        <begin position="310"/>
        <end position="587"/>
    </location>
</feature>
<evidence type="ECO:0000256" key="4">
    <source>
        <dbReference type="ARBA" id="ARBA00023136"/>
    </source>
</evidence>
<comment type="subcellular location">
    <subcellularLocation>
        <location evidence="1">Cell outer membrane</location>
    </subcellularLocation>
</comment>
<evidence type="ECO:0000259" key="6">
    <source>
        <dbReference type="Pfam" id="PF07980"/>
    </source>
</evidence>
<comment type="similarity">
    <text evidence="2">Belongs to the SusD family.</text>
</comment>
<reference evidence="8 9" key="1">
    <citation type="submission" date="2019-09" db="EMBL/GenBank/DDBJ databases">
        <title>Pararcticibacter amylolyticus gen. nov., sp. nov., isolated from a rottenly hemp rope, and reclassification of Pedobacter tournemirensis as Pararcticibacter tournemirensis comb. nov.</title>
        <authorList>
            <person name="Cai Y."/>
        </authorList>
    </citation>
    <scope>NUCLEOTIDE SEQUENCE [LARGE SCALE GENOMIC DNA]</scope>
    <source>
        <strain evidence="8 9">TF5-37.2-LB10</strain>
    </source>
</reference>
<dbReference type="GO" id="GO:0009279">
    <property type="term" value="C:cell outer membrane"/>
    <property type="evidence" value="ECO:0007669"/>
    <property type="project" value="UniProtKB-SubCell"/>
</dbReference>